<sequence length="173" mass="18943">MECRHCGFANDVGDKFCGKCGELLVEATINPVSEQGLDEKTSTGYRIKLAIIVLVLTVLADSVITITPINGIPLFMWEDADLWYILMSIAILIIALPSGISLRYIAVTNSSKGFLDFLLILIAAFVGFMLVEYGVLKYYMLELDSIALLVVDFGIAALIIGLIAWGVSRVSFR</sequence>
<keyword evidence="1" id="KW-0812">Transmembrane</keyword>
<keyword evidence="1" id="KW-1133">Transmembrane helix</keyword>
<name>A0A557SK48_9GAMM</name>
<reference evidence="2 3" key="1">
    <citation type="submission" date="2019-07" db="EMBL/GenBank/DDBJ databases">
        <title>The pathways for chlorine oxyanion respiration interact through the shared metabolite chlorate.</title>
        <authorList>
            <person name="Barnum T.P."/>
            <person name="Cheng Y."/>
            <person name="Hill K.A."/>
            <person name="Lucas L.N."/>
            <person name="Carlson H.K."/>
            <person name="Coates J.D."/>
        </authorList>
    </citation>
    <scope>NUCLEOTIDE SEQUENCE [LARGE SCALE GENOMIC DNA]</scope>
    <source>
        <strain evidence="2 3">BK-1</strain>
    </source>
</reference>
<evidence type="ECO:0000313" key="3">
    <source>
        <dbReference type="Proteomes" id="UP000316649"/>
    </source>
</evidence>
<keyword evidence="1" id="KW-0472">Membrane</keyword>
<protein>
    <submittedName>
        <fullName evidence="2">Zinc ribbon domain-containing protein</fullName>
    </submittedName>
</protein>
<proteinExistence type="predicted"/>
<dbReference type="EMBL" id="VMNH01000004">
    <property type="protein sequence ID" value="TVO77743.1"/>
    <property type="molecule type" value="Genomic_DNA"/>
</dbReference>
<dbReference type="OrthoDB" id="3808044at2"/>
<dbReference type="RefSeq" id="WP_144357468.1">
    <property type="nucleotide sequence ID" value="NZ_VMNH01000004.1"/>
</dbReference>
<gene>
    <name evidence="2" type="ORF">FHP88_02780</name>
</gene>
<feature type="transmembrane region" description="Helical" evidence="1">
    <location>
        <begin position="146"/>
        <end position="167"/>
    </location>
</feature>
<dbReference type="Proteomes" id="UP000316649">
    <property type="component" value="Unassembled WGS sequence"/>
</dbReference>
<comment type="caution">
    <text evidence="2">The sequence shown here is derived from an EMBL/GenBank/DDBJ whole genome shotgun (WGS) entry which is preliminary data.</text>
</comment>
<dbReference type="AlphaFoldDB" id="A0A557SK48"/>
<organism evidence="2 3">
    <name type="scientific">Sedimenticola selenatireducens</name>
    <dbReference type="NCBI Taxonomy" id="191960"/>
    <lineage>
        <taxon>Bacteria</taxon>
        <taxon>Pseudomonadati</taxon>
        <taxon>Pseudomonadota</taxon>
        <taxon>Gammaproteobacteria</taxon>
        <taxon>Chromatiales</taxon>
        <taxon>Sedimenticolaceae</taxon>
        <taxon>Sedimenticola</taxon>
    </lineage>
</organism>
<evidence type="ECO:0000313" key="2">
    <source>
        <dbReference type="EMBL" id="TVO77743.1"/>
    </source>
</evidence>
<feature type="transmembrane region" description="Helical" evidence="1">
    <location>
        <begin position="117"/>
        <end position="140"/>
    </location>
</feature>
<evidence type="ECO:0000256" key="1">
    <source>
        <dbReference type="SAM" id="Phobius"/>
    </source>
</evidence>
<accession>A0A557SK48</accession>
<feature type="transmembrane region" description="Helical" evidence="1">
    <location>
        <begin position="49"/>
        <end position="76"/>
    </location>
</feature>
<keyword evidence="3" id="KW-1185">Reference proteome</keyword>
<feature type="transmembrane region" description="Helical" evidence="1">
    <location>
        <begin position="82"/>
        <end position="105"/>
    </location>
</feature>